<comment type="caution">
    <text evidence="9">The sequence shown here is derived from an EMBL/GenBank/DDBJ whole genome shotgun (WGS) entry which is preliminary data.</text>
</comment>
<name>A0A840ULW5_9FIRM</name>
<dbReference type="UniPathway" id="UPA00262">
    <property type="reaction ID" value="UER00222"/>
</dbReference>
<dbReference type="InterPro" id="IPR036291">
    <property type="entry name" value="NAD(P)-bd_dom_sf"/>
</dbReference>
<reference evidence="9 10" key="1">
    <citation type="submission" date="2020-08" db="EMBL/GenBank/DDBJ databases">
        <title>Genomic Encyclopedia of Type Strains, Phase IV (KMG-IV): sequencing the most valuable type-strain genomes for metagenomic binning, comparative biology and taxonomic classification.</title>
        <authorList>
            <person name="Goeker M."/>
        </authorList>
    </citation>
    <scope>NUCLEOTIDE SEQUENCE [LARGE SCALE GENOMIC DNA]</scope>
    <source>
        <strain evidence="9 10">DSM 24661</strain>
    </source>
</reference>
<evidence type="ECO:0000313" key="10">
    <source>
        <dbReference type="Proteomes" id="UP000559117"/>
    </source>
</evidence>
<dbReference type="Gene3D" id="3.30.160.110">
    <property type="entry name" value="Siroheme synthase, domain 2"/>
    <property type="match status" value="1"/>
</dbReference>
<dbReference type="InterPro" id="IPR019478">
    <property type="entry name" value="Sirohaem_synthase_dimer_dom"/>
</dbReference>
<keyword evidence="4" id="KW-0520">NAD</keyword>
<evidence type="ECO:0000256" key="5">
    <source>
        <dbReference type="ARBA" id="ARBA00023244"/>
    </source>
</evidence>
<evidence type="ECO:0000313" key="9">
    <source>
        <dbReference type="EMBL" id="MBB5335242.1"/>
    </source>
</evidence>
<proteinExistence type="predicted"/>
<dbReference type="Gene3D" id="1.10.8.210">
    <property type="entry name" value="Sirohaem synthase, dimerisation domain"/>
    <property type="match status" value="1"/>
</dbReference>
<keyword evidence="3 9" id="KW-0560">Oxidoreductase</keyword>
<dbReference type="InterPro" id="IPR006367">
    <property type="entry name" value="Sirohaem_synthase_N"/>
</dbReference>
<dbReference type="InterPro" id="IPR028161">
    <property type="entry name" value="Met8-like"/>
</dbReference>
<dbReference type="SUPFAM" id="SSF51735">
    <property type="entry name" value="NAD(P)-binding Rossmann-fold domains"/>
    <property type="match status" value="1"/>
</dbReference>
<dbReference type="Pfam" id="PF13241">
    <property type="entry name" value="NAD_binding_7"/>
    <property type="match status" value="1"/>
</dbReference>
<comment type="catalytic activity">
    <reaction evidence="6">
        <text>precorrin-2 + NAD(+) = sirohydrochlorin + NADH + 2 H(+)</text>
        <dbReference type="Rhea" id="RHEA:15613"/>
        <dbReference type="ChEBI" id="CHEBI:15378"/>
        <dbReference type="ChEBI" id="CHEBI:57540"/>
        <dbReference type="ChEBI" id="CHEBI:57945"/>
        <dbReference type="ChEBI" id="CHEBI:58351"/>
        <dbReference type="ChEBI" id="CHEBI:58827"/>
        <dbReference type="EC" id="1.3.1.76"/>
    </reaction>
</comment>
<dbReference type="AlphaFoldDB" id="A0A840ULW5"/>
<dbReference type="Pfam" id="PF10414">
    <property type="entry name" value="CysG_dimeriser"/>
    <property type="match status" value="1"/>
</dbReference>
<feature type="domain" description="Siroheme synthase central" evidence="8">
    <location>
        <begin position="125"/>
        <end position="143"/>
    </location>
</feature>
<dbReference type="PANTHER" id="PTHR35330">
    <property type="entry name" value="SIROHEME BIOSYNTHESIS PROTEIN MET8"/>
    <property type="match status" value="1"/>
</dbReference>
<dbReference type="SUPFAM" id="SSF75615">
    <property type="entry name" value="Siroheme synthase middle domains-like"/>
    <property type="match status" value="1"/>
</dbReference>
<evidence type="ECO:0000259" key="7">
    <source>
        <dbReference type="Pfam" id="PF10414"/>
    </source>
</evidence>
<dbReference type="EC" id="1.3.1.76" evidence="2"/>
<dbReference type="NCBIfam" id="TIGR01470">
    <property type="entry name" value="cysG_Nterm"/>
    <property type="match status" value="1"/>
</dbReference>
<feature type="domain" description="Sirohaem synthase dimerisation" evidence="7">
    <location>
        <begin position="149"/>
        <end position="204"/>
    </location>
</feature>
<comment type="pathway">
    <text evidence="1">Porphyrin-containing compound metabolism; siroheme biosynthesis; sirohydrochlorin from precorrin-2: step 1/1.</text>
</comment>
<keyword evidence="9" id="KW-0456">Lyase</keyword>
<dbReference type="GO" id="GO:0043115">
    <property type="term" value="F:precorrin-2 dehydrogenase activity"/>
    <property type="evidence" value="ECO:0007669"/>
    <property type="project" value="UniProtKB-EC"/>
</dbReference>
<gene>
    <name evidence="9" type="ORF">HNR32_000362</name>
</gene>
<accession>A0A840ULW5</accession>
<dbReference type="Proteomes" id="UP000559117">
    <property type="component" value="Unassembled WGS sequence"/>
</dbReference>
<evidence type="ECO:0000256" key="3">
    <source>
        <dbReference type="ARBA" id="ARBA00023002"/>
    </source>
</evidence>
<organism evidence="9 10">
    <name type="scientific">Pectinatus brassicae</name>
    <dbReference type="NCBI Taxonomy" id="862415"/>
    <lineage>
        <taxon>Bacteria</taxon>
        <taxon>Bacillati</taxon>
        <taxon>Bacillota</taxon>
        <taxon>Negativicutes</taxon>
        <taxon>Selenomonadales</taxon>
        <taxon>Selenomonadaceae</taxon>
        <taxon>Pectinatus</taxon>
    </lineage>
</organism>
<dbReference type="InterPro" id="IPR028281">
    <property type="entry name" value="Sirohaem_synthase_central"/>
</dbReference>
<dbReference type="Gene3D" id="3.40.50.720">
    <property type="entry name" value="NAD(P)-binding Rossmann-like Domain"/>
    <property type="match status" value="1"/>
</dbReference>
<evidence type="ECO:0000256" key="6">
    <source>
        <dbReference type="ARBA" id="ARBA00047561"/>
    </source>
</evidence>
<evidence type="ECO:0000256" key="1">
    <source>
        <dbReference type="ARBA" id="ARBA00005010"/>
    </source>
</evidence>
<evidence type="ECO:0000256" key="4">
    <source>
        <dbReference type="ARBA" id="ARBA00023027"/>
    </source>
</evidence>
<keyword evidence="5" id="KW-0627">Porphyrin biosynthesis</keyword>
<protein>
    <recommendedName>
        <fullName evidence="2">precorrin-2 dehydrogenase</fullName>
        <ecNumber evidence="2">1.3.1.76</ecNumber>
    </recommendedName>
</protein>
<dbReference type="EMBL" id="JACHFH010000003">
    <property type="protein sequence ID" value="MBB5335242.1"/>
    <property type="molecule type" value="Genomic_DNA"/>
</dbReference>
<evidence type="ECO:0000256" key="2">
    <source>
        <dbReference type="ARBA" id="ARBA00012400"/>
    </source>
</evidence>
<sequence>MYPVNLILDDKPCLVIGGGKVAYRKVKGLLAANAAVTVLAPILEEQLILLKKAGKIRWLDKIYTEGDITNYALVICATDSEKINQAAAIEAKSKKILINIVDCLPLCDFAVPAVIRRGDLLVTSSTNGKSPAMAREIRRELEKILDVGYAPFIEILALLREEAMQAIPTFRQREVFWRDILNEDVLMLVRNGRLKEAEDKIRNAISSFRS</sequence>
<dbReference type="GO" id="GO:0004325">
    <property type="term" value="F:ferrochelatase activity"/>
    <property type="evidence" value="ECO:0007669"/>
    <property type="project" value="InterPro"/>
</dbReference>
<evidence type="ECO:0000259" key="8">
    <source>
        <dbReference type="Pfam" id="PF14824"/>
    </source>
</evidence>
<dbReference type="PANTHER" id="PTHR35330:SF1">
    <property type="entry name" value="SIROHEME BIOSYNTHESIS PROTEIN MET8"/>
    <property type="match status" value="1"/>
</dbReference>
<dbReference type="GO" id="GO:0019354">
    <property type="term" value="P:siroheme biosynthetic process"/>
    <property type="evidence" value="ECO:0007669"/>
    <property type="project" value="UniProtKB-UniPathway"/>
</dbReference>
<dbReference type="InterPro" id="IPR037115">
    <property type="entry name" value="Sirohaem_synt_dimer_dom_sf"/>
</dbReference>
<keyword evidence="10" id="KW-1185">Reference proteome</keyword>
<dbReference type="Pfam" id="PF14824">
    <property type="entry name" value="Sirohm_synth_M"/>
    <property type="match status" value="1"/>
</dbReference>